<dbReference type="Gene3D" id="1.20.120.1750">
    <property type="match status" value="1"/>
</dbReference>
<evidence type="ECO:0000256" key="13">
    <source>
        <dbReference type="ARBA" id="ARBA00022833"/>
    </source>
</evidence>
<evidence type="ECO:0000256" key="5">
    <source>
        <dbReference type="ARBA" id="ARBA00012251"/>
    </source>
</evidence>
<evidence type="ECO:0000259" key="22">
    <source>
        <dbReference type="PROSITE" id="PS50053"/>
    </source>
</evidence>
<evidence type="ECO:0000256" key="21">
    <source>
        <dbReference type="SAM" id="MobiDB-lite"/>
    </source>
</evidence>
<dbReference type="CDD" id="cd20340">
    <property type="entry name" value="BRcat_RBR_parkin"/>
    <property type="match status" value="1"/>
</dbReference>
<dbReference type="Gene3D" id="2.20.25.20">
    <property type="match status" value="1"/>
</dbReference>
<dbReference type="CDD" id="cd16627">
    <property type="entry name" value="RING-HC_RBR_parkin"/>
    <property type="match status" value="1"/>
</dbReference>
<dbReference type="SUPFAM" id="SSF54236">
    <property type="entry name" value="Ubiquitin-like"/>
    <property type="match status" value="1"/>
</dbReference>
<keyword evidence="9 19" id="KW-0479">Metal-binding</keyword>
<dbReference type="PROSITE" id="PS51873">
    <property type="entry name" value="TRIAD"/>
    <property type="match status" value="1"/>
</dbReference>
<evidence type="ECO:0000313" key="25">
    <source>
        <dbReference type="Proteomes" id="UP001519460"/>
    </source>
</evidence>
<evidence type="ECO:0000256" key="3">
    <source>
        <dbReference type="ARBA" id="ARBA00004514"/>
    </source>
</evidence>
<dbReference type="Gene3D" id="3.10.20.90">
    <property type="entry name" value="Phosphatidylinositol 3-kinase Catalytic Subunit, Chain A, domain 1"/>
    <property type="match status" value="1"/>
</dbReference>
<keyword evidence="14 19" id="KW-0832">Ubl conjugation</keyword>
<dbReference type="GO" id="GO:0009893">
    <property type="term" value="P:positive regulation of metabolic process"/>
    <property type="evidence" value="ECO:0007669"/>
    <property type="project" value="UniProtKB-ARBA"/>
</dbReference>
<evidence type="ECO:0000256" key="20">
    <source>
        <dbReference type="PIRSR" id="PIRSR037880-1"/>
    </source>
</evidence>
<evidence type="ECO:0000256" key="9">
    <source>
        <dbReference type="ARBA" id="ARBA00022723"/>
    </source>
</evidence>
<feature type="active site" evidence="20">
    <location>
        <position position="405"/>
    </location>
</feature>
<dbReference type="Proteomes" id="UP001519460">
    <property type="component" value="Unassembled WGS sequence"/>
</dbReference>
<dbReference type="Pfam" id="PF22605">
    <property type="entry name" value="IBR_2"/>
    <property type="match status" value="1"/>
</dbReference>
<dbReference type="InterPro" id="IPR000626">
    <property type="entry name" value="Ubiquitin-like_dom"/>
</dbReference>
<keyword evidence="8" id="KW-0808">Transferase</keyword>
<evidence type="ECO:0000256" key="18">
    <source>
        <dbReference type="ARBA" id="ARBA00029536"/>
    </source>
</evidence>
<dbReference type="GO" id="GO:0008270">
    <property type="term" value="F:zinc ion binding"/>
    <property type="evidence" value="ECO:0007669"/>
    <property type="project" value="UniProtKB-KW"/>
</dbReference>
<dbReference type="PRINTS" id="PR01475">
    <property type="entry name" value="PARKIN"/>
</dbReference>
<dbReference type="GO" id="GO:0016567">
    <property type="term" value="P:protein ubiquitination"/>
    <property type="evidence" value="ECO:0007669"/>
    <property type="project" value="UniProtKB-UniRule"/>
</dbReference>
<gene>
    <name evidence="24" type="ORF">BaRGS_00015606</name>
</gene>
<dbReference type="FunFam" id="1.20.120.1750:FF:000009">
    <property type="entry name" value="E3 ubiquitin-protein ligase parkin"/>
    <property type="match status" value="1"/>
</dbReference>
<comment type="subcellular location">
    <subcellularLocation>
        <location evidence="3">Cytoplasm</location>
        <location evidence="3">Cytosol</location>
    </subcellularLocation>
    <subcellularLocation>
        <location evidence="2 19">Mitochondrion</location>
    </subcellularLocation>
</comment>
<comment type="caution">
    <text evidence="24">The sequence shown here is derived from an EMBL/GenBank/DDBJ whole genome shotgun (WGS) entry which is preliminary data.</text>
</comment>
<comment type="catalytic activity">
    <reaction evidence="1 19">
        <text>[E2 ubiquitin-conjugating enzyme]-S-ubiquitinyl-L-cysteine + [acceptor protein]-L-lysine = [E2 ubiquitin-conjugating enzyme]-L-cysteine + [acceptor protein]-N(6)-ubiquitinyl-L-lysine.</text>
        <dbReference type="EC" id="2.3.2.31"/>
    </reaction>
</comment>
<comment type="pathway">
    <text evidence="4 19">Protein modification; protein ubiquitination.</text>
</comment>
<feature type="domain" description="Ubiquitin-like" evidence="22">
    <location>
        <begin position="26"/>
        <end position="100"/>
    </location>
</feature>
<evidence type="ECO:0000256" key="7">
    <source>
        <dbReference type="ARBA" id="ARBA00022553"/>
    </source>
</evidence>
<evidence type="ECO:0000256" key="11">
    <source>
        <dbReference type="ARBA" id="ARBA00022771"/>
    </source>
</evidence>
<dbReference type="InterPro" id="IPR031127">
    <property type="entry name" value="E3_UB_ligase_RBR"/>
</dbReference>
<feature type="domain" description="RING-type" evidence="23">
    <location>
        <begin position="215"/>
        <end position="436"/>
    </location>
</feature>
<comment type="subunit">
    <text evidence="19">Forms an E3 ubiquitin ligase complex.</text>
</comment>
<keyword evidence="13 19" id="KW-0862">Zinc</keyword>
<keyword evidence="7" id="KW-0597">Phosphoprotein</keyword>
<protein>
    <recommendedName>
        <fullName evidence="18 19">E3 ubiquitin-protein ligase parkin</fullName>
        <ecNumber evidence="5 19">2.3.2.31</ecNumber>
    </recommendedName>
</protein>
<dbReference type="InterPro" id="IPR044066">
    <property type="entry name" value="TRIAD_supradom"/>
</dbReference>
<dbReference type="Pfam" id="PF17976">
    <property type="entry name" value="zf-RING_12"/>
    <property type="match status" value="1"/>
</dbReference>
<evidence type="ECO:0000256" key="8">
    <source>
        <dbReference type="ARBA" id="ARBA00022679"/>
    </source>
</evidence>
<keyword evidence="12 19" id="KW-0833">Ubl conjugation pathway</keyword>
<dbReference type="InterPro" id="IPR003977">
    <property type="entry name" value="Parkin"/>
</dbReference>
<keyword evidence="6" id="KW-0963">Cytoplasm</keyword>
<keyword evidence="10" id="KW-0677">Repeat</keyword>
<keyword evidence="25" id="KW-1185">Reference proteome</keyword>
<dbReference type="InterPro" id="IPR054694">
    <property type="entry name" value="Parkin-like_IBR"/>
</dbReference>
<dbReference type="InterPro" id="IPR002867">
    <property type="entry name" value="IBR_dom"/>
</dbReference>
<dbReference type="InterPro" id="IPR041565">
    <property type="entry name" value="Parkin_Znf-RING"/>
</dbReference>
<proteinExistence type="inferred from homology"/>
<evidence type="ECO:0000256" key="1">
    <source>
        <dbReference type="ARBA" id="ARBA00001798"/>
    </source>
</evidence>
<dbReference type="GO" id="GO:0006914">
    <property type="term" value="P:autophagy"/>
    <property type="evidence" value="ECO:0007669"/>
    <property type="project" value="UniProtKB-UniRule"/>
</dbReference>
<keyword evidence="16 19" id="KW-0496">Mitochondrion</keyword>
<evidence type="ECO:0000256" key="16">
    <source>
        <dbReference type="ARBA" id="ARBA00023128"/>
    </source>
</evidence>
<organism evidence="24 25">
    <name type="scientific">Batillaria attramentaria</name>
    <dbReference type="NCBI Taxonomy" id="370345"/>
    <lineage>
        <taxon>Eukaryota</taxon>
        <taxon>Metazoa</taxon>
        <taxon>Spiralia</taxon>
        <taxon>Lophotrochozoa</taxon>
        <taxon>Mollusca</taxon>
        <taxon>Gastropoda</taxon>
        <taxon>Caenogastropoda</taxon>
        <taxon>Sorbeoconcha</taxon>
        <taxon>Cerithioidea</taxon>
        <taxon>Batillariidae</taxon>
        <taxon>Batillaria</taxon>
    </lineage>
</organism>
<dbReference type="PANTHER" id="PTHR11685">
    <property type="entry name" value="RBR FAMILY RING FINGER AND IBR DOMAIN-CONTAINING"/>
    <property type="match status" value="1"/>
</dbReference>
<dbReference type="GO" id="GO:0005739">
    <property type="term" value="C:mitochondrion"/>
    <property type="evidence" value="ECO:0007669"/>
    <property type="project" value="UniProtKB-SubCell"/>
</dbReference>
<dbReference type="GO" id="GO:0000151">
    <property type="term" value="C:ubiquitin ligase complex"/>
    <property type="evidence" value="ECO:0007669"/>
    <property type="project" value="UniProtKB-UniRule"/>
</dbReference>
<dbReference type="InterPro" id="IPR047534">
    <property type="entry name" value="BRcat_RBR_parkin"/>
</dbReference>
<keyword evidence="11" id="KW-0863">Zinc-finger</keyword>
<dbReference type="AlphaFoldDB" id="A0ABD0L0W3"/>
<comment type="function">
    <text evidence="19">Functions within a multiprotein E3 ubiquitin ligase complex, catalyzing the covalent attachment of ubiquitin moieties onto substrate proteins.</text>
</comment>
<dbReference type="PROSITE" id="PS50053">
    <property type="entry name" value="UBIQUITIN_2"/>
    <property type="match status" value="1"/>
</dbReference>
<dbReference type="EMBL" id="JACVVK020000096">
    <property type="protein sequence ID" value="KAK7493085.1"/>
    <property type="molecule type" value="Genomic_DNA"/>
</dbReference>
<dbReference type="EC" id="2.3.2.31" evidence="5 19"/>
<comment type="similarity">
    <text evidence="17 19">Belongs to the RBR family. Parkin subfamily.</text>
</comment>
<dbReference type="GO" id="GO:0005829">
    <property type="term" value="C:cytosol"/>
    <property type="evidence" value="ECO:0007669"/>
    <property type="project" value="UniProtKB-SubCell"/>
</dbReference>
<evidence type="ECO:0000256" key="14">
    <source>
        <dbReference type="ARBA" id="ARBA00022843"/>
    </source>
</evidence>
<dbReference type="SMART" id="SM00647">
    <property type="entry name" value="IBR"/>
    <property type="match status" value="2"/>
</dbReference>
<dbReference type="InterPro" id="IPR047536">
    <property type="entry name" value="Rcat_RBR_parkin"/>
</dbReference>
<dbReference type="CDD" id="cd20357">
    <property type="entry name" value="Rcat_RBR_parkin"/>
    <property type="match status" value="1"/>
</dbReference>
<feature type="compositionally biased region" description="Polar residues" evidence="21">
    <location>
        <begin position="114"/>
        <end position="132"/>
    </location>
</feature>
<accession>A0ABD0L0W3</accession>
<evidence type="ECO:0000259" key="23">
    <source>
        <dbReference type="PROSITE" id="PS51873"/>
    </source>
</evidence>
<evidence type="ECO:0000256" key="6">
    <source>
        <dbReference type="ARBA" id="ARBA00022490"/>
    </source>
</evidence>
<dbReference type="Pfam" id="PF17978">
    <property type="entry name" value="zf-RING_14"/>
    <property type="match status" value="1"/>
</dbReference>
<evidence type="ECO:0000256" key="10">
    <source>
        <dbReference type="ARBA" id="ARBA00022737"/>
    </source>
</evidence>
<evidence type="ECO:0000313" key="24">
    <source>
        <dbReference type="EMBL" id="KAK7493085.1"/>
    </source>
</evidence>
<dbReference type="InterPro" id="IPR041170">
    <property type="entry name" value="Znf-RING_14"/>
</dbReference>
<evidence type="ECO:0000256" key="15">
    <source>
        <dbReference type="ARBA" id="ARBA00023006"/>
    </source>
</evidence>
<keyword evidence="15 19" id="KW-0072">Autophagy</keyword>
<sequence>MLSRVYSIMAARRTQGWSAGPDYSSIAVNVRFGSHQTMYELDRAFTVGELRQKLSADHNIPLPEVKVVLAGSVLADDLTIEESGVGMQSMLFAIRTKPSATTQATRGITTSVSDSQTAPAAVPATTSNTTAGGSCEVRPGRLRVKCSVCGDGAVLVERGPGSWADVLTPGRVTGKCQSLHCEDCKPVFYFKCVEDHQGSVDGTAVALYHIRPNRRCVECITCADVLSPVVVFPCQASHVMCLHCFMEYCKVRLHERGFVQREQYGYTLPCPAGCADSYIQEQHHFCIMGCTEYERYKDFAAEECLLAAGGVYCPRSGCGQPFMVDTPGPRVVCPQCHFVFCRNCQGAVHEGDCSFQTRSSESSQDFSDPERAERAQWERQTAQTIEVTTKGCPGCGTRTERDGGCMHMVCFRCGEEWCWLCVKAWDRVCQSSHWFG</sequence>
<name>A0ABD0L0W3_9CAEN</name>
<feature type="region of interest" description="Disordered" evidence="21">
    <location>
        <begin position="114"/>
        <end position="133"/>
    </location>
</feature>
<dbReference type="GO" id="GO:0061630">
    <property type="term" value="F:ubiquitin protein ligase activity"/>
    <property type="evidence" value="ECO:0007669"/>
    <property type="project" value="UniProtKB-EC"/>
</dbReference>
<dbReference type="PIRSF" id="PIRSF037880">
    <property type="entry name" value="Parkin"/>
    <property type="match status" value="1"/>
</dbReference>
<evidence type="ECO:0000256" key="2">
    <source>
        <dbReference type="ARBA" id="ARBA00004173"/>
    </source>
</evidence>
<dbReference type="Pfam" id="PF00240">
    <property type="entry name" value="ubiquitin"/>
    <property type="match status" value="1"/>
</dbReference>
<dbReference type="InterPro" id="IPR047535">
    <property type="entry name" value="RING-HC_RBR_parkin"/>
</dbReference>
<evidence type="ECO:0000256" key="12">
    <source>
        <dbReference type="ARBA" id="ARBA00022786"/>
    </source>
</evidence>
<reference evidence="24 25" key="1">
    <citation type="journal article" date="2023" name="Sci. Data">
        <title>Genome assembly of the Korean intertidal mud-creeper Batillaria attramentaria.</title>
        <authorList>
            <person name="Patra A.K."/>
            <person name="Ho P.T."/>
            <person name="Jun S."/>
            <person name="Lee S.J."/>
            <person name="Kim Y."/>
            <person name="Won Y.J."/>
        </authorList>
    </citation>
    <scope>NUCLEOTIDE SEQUENCE [LARGE SCALE GENOMIC DNA]</scope>
    <source>
        <strain evidence="24">Wonlab-2016</strain>
    </source>
</reference>
<evidence type="ECO:0000256" key="17">
    <source>
        <dbReference type="ARBA" id="ARBA00029442"/>
    </source>
</evidence>
<dbReference type="SUPFAM" id="SSF57850">
    <property type="entry name" value="RING/U-box"/>
    <property type="match status" value="2"/>
</dbReference>
<evidence type="ECO:0000256" key="4">
    <source>
        <dbReference type="ARBA" id="ARBA00004906"/>
    </source>
</evidence>
<evidence type="ECO:0000256" key="19">
    <source>
        <dbReference type="PIRNR" id="PIRNR037880"/>
    </source>
</evidence>
<dbReference type="InterPro" id="IPR029071">
    <property type="entry name" value="Ubiquitin-like_domsf"/>
</dbReference>